<reference evidence="2" key="1">
    <citation type="journal article" date="2019" name="Int. J. Syst. Evol. Microbiol.">
        <title>The Global Catalogue of Microorganisms (GCM) 10K type strain sequencing project: providing services to taxonomists for standard genome sequencing and annotation.</title>
        <authorList>
            <consortium name="The Broad Institute Genomics Platform"/>
            <consortium name="The Broad Institute Genome Sequencing Center for Infectious Disease"/>
            <person name="Wu L."/>
            <person name="Ma J."/>
        </authorList>
    </citation>
    <scope>NUCLEOTIDE SEQUENCE [LARGE SCALE GENOMIC DNA]</scope>
    <source>
        <strain evidence="2">JCM 17924</strain>
    </source>
</reference>
<gene>
    <name evidence="1" type="ORF">GCM10023186_04520</name>
</gene>
<organism evidence="1 2">
    <name type="scientific">Hymenobacter koreensis</name>
    <dbReference type="NCBI Taxonomy" id="1084523"/>
    <lineage>
        <taxon>Bacteria</taxon>
        <taxon>Pseudomonadati</taxon>
        <taxon>Bacteroidota</taxon>
        <taxon>Cytophagia</taxon>
        <taxon>Cytophagales</taxon>
        <taxon>Hymenobacteraceae</taxon>
        <taxon>Hymenobacter</taxon>
    </lineage>
</organism>
<accession>A0ABP8IV25</accession>
<comment type="caution">
    <text evidence="1">The sequence shown here is derived from an EMBL/GenBank/DDBJ whole genome shotgun (WGS) entry which is preliminary data.</text>
</comment>
<dbReference type="EMBL" id="BAABHA010000001">
    <property type="protein sequence ID" value="GAA4373681.1"/>
    <property type="molecule type" value="Genomic_DNA"/>
</dbReference>
<evidence type="ECO:0000313" key="2">
    <source>
        <dbReference type="Proteomes" id="UP001500454"/>
    </source>
</evidence>
<evidence type="ECO:0000313" key="1">
    <source>
        <dbReference type="EMBL" id="GAA4373681.1"/>
    </source>
</evidence>
<name>A0ABP8IV25_9BACT</name>
<dbReference type="Proteomes" id="UP001500454">
    <property type="component" value="Unassembled WGS sequence"/>
</dbReference>
<keyword evidence="2" id="KW-1185">Reference proteome</keyword>
<sequence length="436" mass="47487">MHGISLAAEKLLLLPSPVVITQVIDARPTPGAVGWVLKGPENAPTRADVVRGVGPEISRLLKQYLKPEPGARAVVLRLTQLQIVEQPLRLGESATAEVSIQLWAEQPNGYAYMGQAAATHGSKAMNVTTEHAGNITRALEKCLWHLLVQPLPETLPAPQPLATLQQPELRQPHTRFAIETDTVLRPGVYRDYLQFRNNMPEQLASATISSNQTLRGDDVVTAKPYYLDDKGHRTEPIRNVWGFSDGKQAFVYFYGQYYALERTPRAFRFRGPYQLSPEEAAERAALLAGFGLMGGIKATQRTPSTVTYEVNLRNGQVVKHGTQGLSLDLVQTSTESTSLVVYCRSESGPAVALAVNGEPLASALAAAGVVDIPCTESGAEIVLCVGSAPDNCLRFVPERSTTNYVEVRFNGTAAPSMRRVPGNLGEMHVRKLLETQ</sequence>
<protein>
    <submittedName>
        <fullName evidence="1">Uncharacterized protein</fullName>
    </submittedName>
</protein>
<proteinExistence type="predicted"/>